<evidence type="ECO:0000313" key="1">
    <source>
        <dbReference type="EMBL" id="RVW15285.1"/>
    </source>
</evidence>
<name>A0A438BWC2_VITVI</name>
<dbReference type="EMBL" id="QGNW01002603">
    <property type="protein sequence ID" value="RVW15285.1"/>
    <property type="molecule type" value="Genomic_DNA"/>
</dbReference>
<gene>
    <name evidence="1" type="ORF">CK203_082027</name>
</gene>
<proteinExistence type="predicted"/>
<dbReference type="Proteomes" id="UP000288805">
    <property type="component" value="Unassembled WGS sequence"/>
</dbReference>
<accession>A0A438BWC2</accession>
<reference evidence="1 2" key="1">
    <citation type="journal article" date="2018" name="PLoS Genet.">
        <title>Population sequencing reveals clonal diversity and ancestral inbreeding in the grapevine cultivar Chardonnay.</title>
        <authorList>
            <person name="Roach M.J."/>
            <person name="Johnson D.L."/>
            <person name="Bohlmann J."/>
            <person name="van Vuuren H.J."/>
            <person name="Jones S.J."/>
            <person name="Pretorius I.S."/>
            <person name="Schmidt S.A."/>
            <person name="Borneman A.R."/>
        </authorList>
    </citation>
    <scope>NUCLEOTIDE SEQUENCE [LARGE SCALE GENOMIC DNA]</scope>
    <source>
        <strain evidence="2">cv. Chardonnay</strain>
        <tissue evidence="1">Leaf</tissue>
    </source>
</reference>
<dbReference type="AlphaFoldDB" id="A0A438BWC2"/>
<comment type="caution">
    <text evidence="1">The sequence shown here is derived from an EMBL/GenBank/DDBJ whole genome shotgun (WGS) entry which is preliminary data.</text>
</comment>
<sequence>MEKSFLILQSTLLSLKKEREGKRAEKTQGLKVLWRSRRSGIHCPTFFTHHKAISHIPNPVAVNDFVSEAKVIPELQFLTDPMLSMLSMLQCNLKMYCLVQIDNFTVQAFVVLMLVDPIKGNLLLEVFICGPQGARLQNLYKSWEENPDIGFVVMKVTSVSSFQLLGPFVC</sequence>
<protein>
    <submittedName>
        <fullName evidence="1">Uncharacterized protein</fullName>
    </submittedName>
</protein>
<evidence type="ECO:0000313" key="2">
    <source>
        <dbReference type="Proteomes" id="UP000288805"/>
    </source>
</evidence>
<organism evidence="1 2">
    <name type="scientific">Vitis vinifera</name>
    <name type="common">Grape</name>
    <dbReference type="NCBI Taxonomy" id="29760"/>
    <lineage>
        <taxon>Eukaryota</taxon>
        <taxon>Viridiplantae</taxon>
        <taxon>Streptophyta</taxon>
        <taxon>Embryophyta</taxon>
        <taxon>Tracheophyta</taxon>
        <taxon>Spermatophyta</taxon>
        <taxon>Magnoliopsida</taxon>
        <taxon>eudicotyledons</taxon>
        <taxon>Gunneridae</taxon>
        <taxon>Pentapetalae</taxon>
        <taxon>rosids</taxon>
        <taxon>Vitales</taxon>
        <taxon>Vitaceae</taxon>
        <taxon>Viteae</taxon>
        <taxon>Vitis</taxon>
    </lineage>
</organism>